<protein>
    <submittedName>
        <fullName evidence="1">Uncharacterized protein</fullName>
    </submittedName>
</protein>
<sequence>MSSTSSSLASSASWWDWCDAKGLIDGGRQWETMASNATREDRFGEVDWLDTISPNPTTHSASTNPTVIPAFLPLILDESPISLSSSLKLQGRDSKGSNEDLGV</sequence>
<keyword evidence="2" id="KW-1185">Reference proteome</keyword>
<dbReference type="EMBL" id="OZ034820">
    <property type="protein sequence ID" value="CAL1401562.1"/>
    <property type="molecule type" value="Genomic_DNA"/>
</dbReference>
<dbReference type="Proteomes" id="UP001497516">
    <property type="component" value="Chromosome 7"/>
</dbReference>
<name>A0AAV2FU58_9ROSI</name>
<accession>A0AAV2FU58</accession>
<proteinExistence type="predicted"/>
<evidence type="ECO:0000313" key="2">
    <source>
        <dbReference type="Proteomes" id="UP001497516"/>
    </source>
</evidence>
<gene>
    <name evidence="1" type="ORF">LTRI10_LOCUS41611</name>
</gene>
<evidence type="ECO:0000313" key="1">
    <source>
        <dbReference type="EMBL" id="CAL1401562.1"/>
    </source>
</evidence>
<organism evidence="1 2">
    <name type="scientific">Linum trigynum</name>
    <dbReference type="NCBI Taxonomy" id="586398"/>
    <lineage>
        <taxon>Eukaryota</taxon>
        <taxon>Viridiplantae</taxon>
        <taxon>Streptophyta</taxon>
        <taxon>Embryophyta</taxon>
        <taxon>Tracheophyta</taxon>
        <taxon>Spermatophyta</taxon>
        <taxon>Magnoliopsida</taxon>
        <taxon>eudicotyledons</taxon>
        <taxon>Gunneridae</taxon>
        <taxon>Pentapetalae</taxon>
        <taxon>rosids</taxon>
        <taxon>fabids</taxon>
        <taxon>Malpighiales</taxon>
        <taxon>Linaceae</taxon>
        <taxon>Linum</taxon>
    </lineage>
</organism>
<reference evidence="1 2" key="1">
    <citation type="submission" date="2024-04" db="EMBL/GenBank/DDBJ databases">
        <authorList>
            <person name="Fracassetti M."/>
        </authorList>
    </citation>
    <scope>NUCLEOTIDE SEQUENCE [LARGE SCALE GENOMIC DNA]</scope>
</reference>
<dbReference type="AlphaFoldDB" id="A0AAV2FU58"/>